<dbReference type="EMBL" id="JABSTU010000008">
    <property type="protein sequence ID" value="KAH8023291.1"/>
    <property type="molecule type" value="Genomic_DNA"/>
</dbReference>
<feature type="compositionally biased region" description="Polar residues" evidence="1">
    <location>
        <begin position="734"/>
        <end position="743"/>
    </location>
</feature>
<feature type="compositionally biased region" description="Low complexity" evidence="1">
    <location>
        <begin position="668"/>
        <end position="678"/>
    </location>
</feature>
<reference evidence="2" key="2">
    <citation type="submission" date="2021-09" db="EMBL/GenBank/DDBJ databases">
        <authorList>
            <person name="Jia N."/>
            <person name="Wang J."/>
            <person name="Shi W."/>
            <person name="Du L."/>
            <person name="Sun Y."/>
            <person name="Zhan W."/>
            <person name="Jiang J."/>
            <person name="Wang Q."/>
            <person name="Zhang B."/>
            <person name="Ji P."/>
            <person name="Sakyi L.B."/>
            <person name="Cui X."/>
            <person name="Yuan T."/>
            <person name="Jiang B."/>
            <person name="Yang W."/>
            <person name="Lam T.T.-Y."/>
            <person name="Chang Q."/>
            <person name="Ding S."/>
            <person name="Wang X."/>
            <person name="Zhu J."/>
            <person name="Ruan X."/>
            <person name="Zhao L."/>
            <person name="Wei J."/>
            <person name="Que T."/>
            <person name="Du C."/>
            <person name="Cheng J."/>
            <person name="Dai P."/>
            <person name="Han X."/>
            <person name="Huang E."/>
            <person name="Gao Y."/>
            <person name="Liu J."/>
            <person name="Shao H."/>
            <person name="Ye R."/>
            <person name="Li L."/>
            <person name="Wei W."/>
            <person name="Wang X."/>
            <person name="Wang C."/>
            <person name="Huo Q."/>
            <person name="Li W."/>
            <person name="Guo W."/>
            <person name="Chen H."/>
            <person name="Chen S."/>
            <person name="Zhou L."/>
            <person name="Zhou L."/>
            <person name="Ni X."/>
            <person name="Tian J."/>
            <person name="Zhou Y."/>
            <person name="Sheng Y."/>
            <person name="Liu T."/>
            <person name="Pan Y."/>
            <person name="Xia L."/>
            <person name="Li J."/>
            <person name="Zhao F."/>
            <person name="Cao W."/>
        </authorList>
    </citation>
    <scope>NUCLEOTIDE SEQUENCE</scope>
    <source>
        <strain evidence="2">Rmic-2018</strain>
        <tissue evidence="2">Larvae</tissue>
    </source>
</reference>
<proteinExistence type="predicted"/>
<feature type="compositionally biased region" description="Basic residues" evidence="1">
    <location>
        <begin position="499"/>
        <end position="513"/>
    </location>
</feature>
<feature type="compositionally biased region" description="Polar residues" evidence="1">
    <location>
        <begin position="160"/>
        <end position="173"/>
    </location>
</feature>
<evidence type="ECO:0000313" key="3">
    <source>
        <dbReference type="Proteomes" id="UP000821866"/>
    </source>
</evidence>
<feature type="compositionally biased region" description="Basic residues" evidence="1">
    <location>
        <begin position="260"/>
        <end position="270"/>
    </location>
</feature>
<gene>
    <name evidence="2" type="ORF">HPB51_011734</name>
</gene>
<keyword evidence="3" id="KW-1185">Reference proteome</keyword>
<feature type="region of interest" description="Disordered" evidence="1">
    <location>
        <begin position="705"/>
        <end position="743"/>
    </location>
</feature>
<feature type="region of interest" description="Disordered" evidence="1">
    <location>
        <begin position="652"/>
        <end position="678"/>
    </location>
</feature>
<dbReference type="Proteomes" id="UP000821866">
    <property type="component" value="Chromosome 6"/>
</dbReference>
<sequence length="743" mass="81330">MSSSAPINAAAIPEDQSSLRDLIREIVREELQKFRNPVAQTPVASVAELVRDEIRHAFSTAGPGDEHRPMSYADALRRSPSGTSPPYHPVPTAPWSPRQEQTLSRPPSQPTYHQASTAAPWTSSQEGRLRPSSRGAAATTPGDARPKTTTTALPRLLTAMNSTGESQTASVRQSEPGLGEEVMNFAAQNRDEAALPGNCNAASTHVDADFSAPTETDRTEEGWQISQSLRAKKKQAKERKFQQGGDFSAGSRPTTDNQPKRRGRPTRRRPPALPKDELKVVFRPHQGLPLKNVTTQAISDAIVEACQGKVRWDQFILRIRPGSNIALASTPDTTVAMAMRGVTSLNINGRPHPVNVYVTAGEGTKKGVIHGIEPHTPSETIKASIRFRTQSVTLVDARMLGDSQSAVLTFFGDILPRYVYYRGGEKECIPFRNTVQFCRACGEVSHRTDACPQPDSPVCHTCGMRNPEVNHNCTPTCAICTGNHITGDRSCLKRLKPIRKQAAKPPKKPHKPAPRWFQSEEEESEWEYGRGGTRKSRSRTRTPSKNRAVETGQPGQRHPKSTSTPRAISQDNPNAQALPRSKPPGACPAHSNPQVDAVSYAQAVSPTTKHKPVTPTITEHPEYKRVVAENRQLRTELQEVKSRMARLESLLNQSSNTQSPASTPAVSQPVAQPVETQPPQTPPIAFLVQQIQLVFAKLGQMERTISDLSQAQNPRKRSCQSPGAPTRQPKESGITDSENTNHG</sequence>
<feature type="compositionally biased region" description="Polar residues" evidence="1">
    <location>
        <begin position="706"/>
        <end position="723"/>
    </location>
</feature>
<feature type="compositionally biased region" description="Low complexity" evidence="1">
    <location>
        <begin position="147"/>
        <end position="159"/>
    </location>
</feature>
<evidence type="ECO:0000256" key="1">
    <source>
        <dbReference type="SAM" id="MobiDB-lite"/>
    </source>
</evidence>
<protein>
    <submittedName>
        <fullName evidence="2">Uncharacterized protein</fullName>
    </submittedName>
</protein>
<feature type="compositionally biased region" description="Polar residues" evidence="1">
    <location>
        <begin position="561"/>
        <end position="575"/>
    </location>
</feature>
<feature type="region of interest" description="Disordered" evidence="1">
    <location>
        <begin position="212"/>
        <end position="276"/>
    </location>
</feature>
<reference evidence="2" key="1">
    <citation type="journal article" date="2020" name="Cell">
        <title>Large-Scale Comparative Analyses of Tick Genomes Elucidate Their Genetic Diversity and Vector Capacities.</title>
        <authorList>
            <consortium name="Tick Genome and Microbiome Consortium (TIGMIC)"/>
            <person name="Jia N."/>
            <person name="Wang J."/>
            <person name="Shi W."/>
            <person name="Du L."/>
            <person name="Sun Y."/>
            <person name="Zhan W."/>
            <person name="Jiang J.F."/>
            <person name="Wang Q."/>
            <person name="Zhang B."/>
            <person name="Ji P."/>
            <person name="Bell-Sakyi L."/>
            <person name="Cui X.M."/>
            <person name="Yuan T.T."/>
            <person name="Jiang B.G."/>
            <person name="Yang W.F."/>
            <person name="Lam T.T."/>
            <person name="Chang Q.C."/>
            <person name="Ding S.J."/>
            <person name="Wang X.J."/>
            <person name="Zhu J.G."/>
            <person name="Ruan X.D."/>
            <person name="Zhao L."/>
            <person name="Wei J.T."/>
            <person name="Ye R.Z."/>
            <person name="Que T.C."/>
            <person name="Du C.H."/>
            <person name="Zhou Y.H."/>
            <person name="Cheng J.X."/>
            <person name="Dai P.F."/>
            <person name="Guo W.B."/>
            <person name="Han X.H."/>
            <person name="Huang E.J."/>
            <person name="Li L.F."/>
            <person name="Wei W."/>
            <person name="Gao Y.C."/>
            <person name="Liu J.Z."/>
            <person name="Shao H.Z."/>
            <person name="Wang X."/>
            <person name="Wang C.C."/>
            <person name="Yang T.C."/>
            <person name="Huo Q.B."/>
            <person name="Li W."/>
            <person name="Chen H.Y."/>
            <person name="Chen S.E."/>
            <person name="Zhou L.G."/>
            <person name="Ni X.B."/>
            <person name="Tian J.H."/>
            <person name="Sheng Y."/>
            <person name="Liu T."/>
            <person name="Pan Y.S."/>
            <person name="Xia L.Y."/>
            <person name="Li J."/>
            <person name="Zhao F."/>
            <person name="Cao W.C."/>
        </authorList>
    </citation>
    <scope>NUCLEOTIDE SEQUENCE</scope>
    <source>
        <strain evidence="2">Rmic-2018</strain>
    </source>
</reference>
<feature type="compositionally biased region" description="Polar residues" evidence="1">
    <location>
        <begin position="98"/>
        <end position="126"/>
    </location>
</feature>
<evidence type="ECO:0000313" key="2">
    <source>
        <dbReference type="EMBL" id="KAH8023291.1"/>
    </source>
</evidence>
<feature type="compositionally biased region" description="Basic residues" evidence="1">
    <location>
        <begin position="532"/>
        <end position="544"/>
    </location>
</feature>
<feature type="region of interest" description="Disordered" evidence="1">
    <location>
        <begin position="499"/>
        <end position="593"/>
    </location>
</feature>
<feature type="compositionally biased region" description="Polar residues" evidence="1">
    <location>
        <begin position="652"/>
        <end position="666"/>
    </location>
</feature>
<comment type="caution">
    <text evidence="2">The sequence shown here is derived from an EMBL/GenBank/DDBJ whole genome shotgun (WGS) entry which is preliminary data.</text>
</comment>
<dbReference type="AlphaFoldDB" id="A0A9J6DMS5"/>
<accession>A0A9J6DMS5</accession>
<name>A0A9J6DMS5_RHIMP</name>
<organism evidence="2 3">
    <name type="scientific">Rhipicephalus microplus</name>
    <name type="common">Cattle tick</name>
    <name type="synonym">Boophilus microplus</name>
    <dbReference type="NCBI Taxonomy" id="6941"/>
    <lineage>
        <taxon>Eukaryota</taxon>
        <taxon>Metazoa</taxon>
        <taxon>Ecdysozoa</taxon>
        <taxon>Arthropoda</taxon>
        <taxon>Chelicerata</taxon>
        <taxon>Arachnida</taxon>
        <taxon>Acari</taxon>
        <taxon>Parasitiformes</taxon>
        <taxon>Ixodida</taxon>
        <taxon>Ixodoidea</taxon>
        <taxon>Ixodidae</taxon>
        <taxon>Rhipicephalinae</taxon>
        <taxon>Rhipicephalus</taxon>
        <taxon>Boophilus</taxon>
    </lineage>
</organism>
<feature type="region of interest" description="Disordered" evidence="1">
    <location>
        <begin position="57"/>
        <end position="177"/>
    </location>
</feature>